<dbReference type="PANTHER" id="PTHR48025:SF7">
    <property type="entry name" value="RNA-BINDING (RRM_RBD_RNP MOTIFS) FAMILY PROTEIN"/>
    <property type="match status" value="1"/>
</dbReference>
<dbReference type="AlphaFoldDB" id="A0A5B7B570"/>
<dbReference type="InterPro" id="IPR000504">
    <property type="entry name" value="RRM_dom"/>
</dbReference>
<dbReference type="InterPro" id="IPR035979">
    <property type="entry name" value="RBD_domain_sf"/>
</dbReference>
<dbReference type="Gene3D" id="3.30.70.330">
    <property type="match status" value="2"/>
</dbReference>
<dbReference type="SMART" id="SM00360">
    <property type="entry name" value="RRM"/>
    <property type="match status" value="2"/>
</dbReference>
<sequence>MATSCLAMASSSSLVCKSRTILIESSSSLPCSIHFRYPKLSCYTALSMSLSHPADAEPFVAVASSLLWPTSTSNTRLPTALALLQEQPFAAATTPEEETNFDDIVEDENLITPCELYVCNLPRSCGIAELLDIFKPYGTVQSVEVSRNAETGISRGCGYVTMSSMDEAKAAIAALDGSDVGGREMRVRFSVDVNTERNNLEALNSAPKKNLIFESPYKVYAGNLAWSVRPEDLRNLFSQFGTVVSARVLHDRKGGRNRVYGFLSFSSAAESDAAMSLNGTVEFCGRKLIVREVLNKTES</sequence>
<keyword evidence="1 2" id="KW-0694">RNA-binding</keyword>
<feature type="domain" description="RRM" evidence="3">
    <location>
        <begin position="114"/>
        <end position="192"/>
    </location>
</feature>
<evidence type="ECO:0000313" key="4">
    <source>
        <dbReference type="EMBL" id="MPA64140.1"/>
    </source>
</evidence>
<evidence type="ECO:0000259" key="3">
    <source>
        <dbReference type="PROSITE" id="PS50102"/>
    </source>
</evidence>
<evidence type="ECO:0000256" key="2">
    <source>
        <dbReference type="PROSITE-ProRule" id="PRU00176"/>
    </source>
</evidence>
<dbReference type="GO" id="GO:0009535">
    <property type="term" value="C:chloroplast thylakoid membrane"/>
    <property type="evidence" value="ECO:0007669"/>
    <property type="project" value="TreeGrafter"/>
</dbReference>
<feature type="domain" description="RRM" evidence="3">
    <location>
        <begin position="217"/>
        <end position="295"/>
    </location>
</feature>
<dbReference type="InterPro" id="IPR012677">
    <property type="entry name" value="Nucleotide-bd_a/b_plait_sf"/>
</dbReference>
<dbReference type="InterPro" id="IPR050502">
    <property type="entry name" value="Euk_RNA-bind_prot"/>
</dbReference>
<dbReference type="GO" id="GO:1901259">
    <property type="term" value="P:chloroplast rRNA processing"/>
    <property type="evidence" value="ECO:0007669"/>
    <property type="project" value="TreeGrafter"/>
</dbReference>
<dbReference type="EMBL" id="GHES01033581">
    <property type="protein sequence ID" value="MPA64140.1"/>
    <property type="molecule type" value="Transcribed_RNA"/>
</dbReference>
<reference evidence="4" key="1">
    <citation type="submission" date="2019-08" db="EMBL/GenBank/DDBJ databases">
        <title>Reference gene set and small RNA set construction with multiple tissues from Davidia involucrata Baill.</title>
        <authorList>
            <person name="Yang H."/>
            <person name="Zhou C."/>
            <person name="Li G."/>
            <person name="Wang J."/>
            <person name="Gao P."/>
            <person name="Wang M."/>
            <person name="Wang R."/>
            <person name="Zhao Y."/>
        </authorList>
    </citation>
    <scope>NUCLEOTIDE SEQUENCE</scope>
    <source>
        <tissue evidence="4">Mixed with DoveR01_LX</tissue>
    </source>
</reference>
<proteinExistence type="predicted"/>
<evidence type="ECO:0000256" key="1">
    <source>
        <dbReference type="ARBA" id="ARBA00022884"/>
    </source>
</evidence>
<dbReference type="GO" id="GO:0003729">
    <property type="term" value="F:mRNA binding"/>
    <property type="evidence" value="ECO:0007669"/>
    <property type="project" value="TreeGrafter"/>
</dbReference>
<protein>
    <recommendedName>
        <fullName evidence="3">RRM domain-containing protein</fullName>
    </recommendedName>
</protein>
<dbReference type="SUPFAM" id="SSF54928">
    <property type="entry name" value="RNA-binding domain, RBD"/>
    <property type="match status" value="2"/>
</dbReference>
<name>A0A5B7B570_DAVIN</name>
<accession>A0A5B7B570</accession>
<dbReference type="PANTHER" id="PTHR48025">
    <property type="entry name" value="OS02G0815200 PROTEIN"/>
    <property type="match status" value="1"/>
</dbReference>
<dbReference type="PROSITE" id="PS50102">
    <property type="entry name" value="RRM"/>
    <property type="match status" value="2"/>
</dbReference>
<organism evidence="4">
    <name type="scientific">Davidia involucrata</name>
    <name type="common">Dove tree</name>
    <dbReference type="NCBI Taxonomy" id="16924"/>
    <lineage>
        <taxon>Eukaryota</taxon>
        <taxon>Viridiplantae</taxon>
        <taxon>Streptophyta</taxon>
        <taxon>Embryophyta</taxon>
        <taxon>Tracheophyta</taxon>
        <taxon>Spermatophyta</taxon>
        <taxon>Magnoliopsida</taxon>
        <taxon>eudicotyledons</taxon>
        <taxon>Gunneridae</taxon>
        <taxon>Pentapetalae</taxon>
        <taxon>asterids</taxon>
        <taxon>Cornales</taxon>
        <taxon>Nyssaceae</taxon>
        <taxon>Davidia</taxon>
    </lineage>
</organism>
<gene>
    <name evidence="4" type="ORF">Din_033581</name>
</gene>
<dbReference type="Pfam" id="PF00076">
    <property type="entry name" value="RRM_1"/>
    <property type="match status" value="2"/>
</dbReference>